<feature type="compositionally biased region" description="Basic residues" evidence="1">
    <location>
        <begin position="50"/>
        <end position="59"/>
    </location>
</feature>
<accession>A0A915I460</accession>
<organism evidence="2 3">
    <name type="scientific">Romanomermis culicivorax</name>
    <name type="common">Nematode worm</name>
    <dbReference type="NCBI Taxonomy" id="13658"/>
    <lineage>
        <taxon>Eukaryota</taxon>
        <taxon>Metazoa</taxon>
        <taxon>Ecdysozoa</taxon>
        <taxon>Nematoda</taxon>
        <taxon>Enoplea</taxon>
        <taxon>Dorylaimia</taxon>
        <taxon>Mermithida</taxon>
        <taxon>Mermithoidea</taxon>
        <taxon>Mermithidae</taxon>
        <taxon>Romanomermis</taxon>
    </lineage>
</organism>
<keyword evidence="2" id="KW-1185">Reference proteome</keyword>
<feature type="region of interest" description="Disordered" evidence="1">
    <location>
        <begin position="50"/>
        <end position="88"/>
    </location>
</feature>
<dbReference type="AlphaFoldDB" id="A0A915I460"/>
<evidence type="ECO:0000313" key="2">
    <source>
        <dbReference type="Proteomes" id="UP000887565"/>
    </source>
</evidence>
<protein>
    <submittedName>
        <fullName evidence="3">Uncharacterized protein</fullName>
    </submittedName>
</protein>
<dbReference type="WBParaSite" id="nRc.2.0.1.t08625-RA">
    <property type="protein sequence ID" value="nRc.2.0.1.t08625-RA"/>
    <property type="gene ID" value="nRc.2.0.1.g08625"/>
</dbReference>
<dbReference type="Proteomes" id="UP000887565">
    <property type="component" value="Unplaced"/>
</dbReference>
<reference evidence="3" key="1">
    <citation type="submission" date="2022-11" db="UniProtKB">
        <authorList>
            <consortium name="WormBaseParasite"/>
        </authorList>
    </citation>
    <scope>IDENTIFICATION</scope>
</reference>
<name>A0A915I460_ROMCU</name>
<sequence length="103" mass="11630">MDVKCEKARPLTGEQCAVLIEQVENSKGVLFSKDGKSGMRCWENILSKSRKKIGKKKKGASWDPNTDPNHGGDPINTDPDPDWPMPILKESDRDWDFLAHVHE</sequence>
<evidence type="ECO:0000313" key="3">
    <source>
        <dbReference type="WBParaSite" id="nRc.2.0.1.t08625-RA"/>
    </source>
</evidence>
<evidence type="ECO:0000256" key="1">
    <source>
        <dbReference type="SAM" id="MobiDB-lite"/>
    </source>
</evidence>
<proteinExistence type="predicted"/>